<dbReference type="InterPro" id="IPR027417">
    <property type="entry name" value="P-loop_NTPase"/>
</dbReference>
<comment type="caution">
    <text evidence="3">The sequence shown here is derived from an EMBL/GenBank/DDBJ whole genome shotgun (WGS) entry which is preliminary data.</text>
</comment>
<evidence type="ECO:0000313" key="3">
    <source>
        <dbReference type="EMBL" id="RGW54346.1"/>
    </source>
</evidence>
<dbReference type="InterPro" id="IPR045006">
    <property type="entry name" value="CHLI-like"/>
</dbReference>
<dbReference type="Pfam" id="PF13335">
    <property type="entry name" value="Mg_chelatase_C"/>
    <property type="match status" value="1"/>
</dbReference>
<dbReference type="InterPro" id="IPR025158">
    <property type="entry name" value="Mg_chelat-rel_C"/>
</dbReference>
<evidence type="ECO:0000313" key="5">
    <source>
        <dbReference type="Proteomes" id="UP000266376"/>
    </source>
</evidence>
<dbReference type="CDD" id="cd00009">
    <property type="entry name" value="AAA"/>
    <property type="match status" value="1"/>
</dbReference>
<keyword evidence="3" id="KW-0067">ATP-binding</keyword>
<dbReference type="Pfam" id="PF01078">
    <property type="entry name" value="Mg_chelatase"/>
    <property type="match status" value="1"/>
</dbReference>
<evidence type="ECO:0000256" key="1">
    <source>
        <dbReference type="ARBA" id="ARBA00006354"/>
    </source>
</evidence>
<dbReference type="Gene3D" id="3.30.230.10">
    <property type="match status" value="1"/>
</dbReference>
<dbReference type="InterPro" id="IPR020568">
    <property type="entry name" value="Ribosomal_Su5_D2-typ_SF"/>
</dbReference>
<proteinExistence type="inferred from homology"/>
<dbReference type="Proteomes" id="UP000284742">
    <property type="component" value="Unassembled WGS sequence"/>
</dbReference>
<dbReference type="PANTHER" id="PTHR32039:SF7">
    <property type="entry name" value="COMPETENCE PROTEIN COMM"/>
    <property type="match status" value="1"/>
</dbReference>
<name>A0A395XNI7_9FIRM</name>
<dbReference type="InterPro" id="IPR003593">
    <property type="entry name" value="AAA+_ATPase"/>
</dbReference>
<gene>
    <name evidence="4" type="ORF">DW860_03300</name>
    <name evidence="3" type="ORF">DWV67_05230</name>
</gene>
<sequence>MAFSSIASACVQGLHIEVIHAESDVSNGLPMFHMVGYLSSEVKEAAERVRTAIRNSGFSLPPKKIVVNLSPATVKKKGASYDLPIALSVLEAVGNLPAKALERVLVAGELSLDGKVQEVEGVLPIVLEAKAQGFHTCILPEKNIREGRLVPGIRIIGAETLEQLCRDLNKKEGLGGKISETKAITEFKQIWEPEMLYDVDYSDICGQDMVKRAVEVAVAGGHNLLLVGPPGSGKSMVAKRIPTILPPMQLEESMEVTKIYSVAGMVDREHPLITKRPFRSVHHTVTRAALIGGGVIPNPGEISLAHGGVLFLDELAEFHKPVLEVLRQPLEEHKIRISRNSGCYEYPADFMLIAAMNPCPCGNYPDLNKCNCTKTQIQNYLGHVSQPFLDRMDLCVEASRVEYGELHKTGKEETSAEIRNRVCTARKIQEQRYEGTDIRTNSGIGVRQMEEFCQIGEKEEKLMRCAFSTMNLTARTYHKVLKVARTIADLDGEEQIGCSHLKEALGYRMLDKKYWGR</sequence>
<dbReference type="InterPro" id="IPR004482">
    <property type="entry name" value="Mg_chelat-rel"/>
</dbReference>
<comment type="similarity">
    <text evidence="1">Belongs to the Mg-chelatase subunits D/I family. ComM subfamily.</text>
</comment>
<feature type="domain" description="AAA+ ATPase" evidence="2">
    <location>
        <begin position="220"/>
        <end position="402"/>
    </location>
</feature>
<dbReference type="SUPFAM" id="SSF52540">
    <property type="entry name" value="P-loop containing nucleoside triphosphate hydrolases"/>
    <property type="match status" value="1"/>
</dbReference>
<dbReference type="PANTHER" id="PTHR32039">
    <property type="entry name" value="MAGNESIUM-CHELATASE SUBUNIT CHLI"/>
    <property type="match status" value="1"/>
</dbReference>
<accession>A0A395XNI7</accession>
<evidence type="ECO:0000313" key="4">
    <source>
        <dbReference type="EMBL" id="RHC11072.1"/>
    </source>
</evidence>
<dbReference type="RefSeq" id="WP_118358314.1">
    <property type="nucleotide sequence ID" value="NZ_QSHK01000001.1"/>
</dbReference>
<dbReference type="GO" id="GO:0005524">
    <property type="term" value="F:ATP binding"/>
    <property type="evidence" value="ECO:0007669"/>
    <property type="project" value="UniProtKB-KW"/>
</dbReference>
<dbReference type="SUPFAM" id="SSF54211">
    <property type="entry name" value="Ribosomal protein S5 domain 2-like"/>
    <property type="match status" value="1"/>
</dbReference>
<evidence type="ECO:0000259" key="2">
    <source>
        <dbReference type="SMART" id="SM00382"/>
    </source>
</evidence>
<organism evidence="3 5">
    <name type="scientific">Dorea formicigenerans</name>
    <dbReference type="NCBI Taxonomy" id="39486"/>
    <lineage>
        <taxon>Bacteria</taxon>
        <taxon>Bacillati</taxon>
        <taxon>Bacillota</taxon>
        <taxon>Clostridia</taxon>
        <taxon>Lachnospirales</taxon>
        <taxon>Lachnospiraceae</taxon>
        <taxon>Dorea</taxon>
    </lineage>
</organism>
<keyword evidence="3" id="KW-0547">Nucleotide-binding</keyword>
<dbReference type="SMART" id="SM00382">
    <property type="entry name" value="AAA"/>
    <property type="match status" value="1"/>
</dbReference>
<reference evidence="5 6" key="1">
    <citation type="submission" date="2018-08" db="EMBL/GenBank/DDBJ databases">
        <title>A genome reference for cultivated species of the human gut microbiota.</title>
        <authorList>
            <person name="Zou Y."/>
            <person name="Xue W."/>
            <person name="Luo G."/>
        </authorList>
    </citation>
    <scope>NUCLEOTIDE SEQUENCE [LARGE SCALE GENOMIC DNA]</scope>
    <source>
        <strain evidence="3 5">AF12-11</strain>
        <strain evidence="4 6">AM37-5</strain>
    </source>
</reference>
<dbReference type="Gene3D" id="3.40.50.300">
    <property type="entry name" value="P-loop containing nucleotide triphosphate hydrolases"/>
    <property type="match status" value="1"/>
</dbReference>
<dbReference type="AlphaFoldDB" id="A0A395XNI7"/>
<dbReference type="InterPro" id="IPR014721">
    <property type="entry name" value="Ribsml_uS5_D2-typ_fold_subgr"/>
</dbReference>
<dbReference type="NCBIfam" id="TIGR00368">
    <property type="entry name" value="YifB family Mg chelatase-like AAA ATPase"/>
    <property type="match status" value="1"/>
</dbReference>
<dbReference type="Pfam" id="PF13541">
    <property type="entry name" value="ChlI"/>
    <property type="match status" value="1"/>
</dbReference>
<evidence type="ECO:0000313" key="6">
    <source>
        <dbReference type="Proteomes" id="UP000284742"/>
    </source>
</evidence>
<dbReference type="EMBL" id="QSAJ01000009">
    <property type="protein sequence ID" value="RGW54346.1"/>
    <property type="molecule type" value="Genomic_DNA"/>
</dbReference>
<protein>
    <submittedName>
        <fullName evidence="3">ATP-binding protein</fullName>
    </submittedName>
</protein>
<dbReference type="InterPro" id="IPR000523">
    <property type="entry name" value="Mg_chelatse_chII-like_cat_dom"/>
</dbReference>
<dbReference type="Proteomes" id="UP000266376">
    <property type="component" value="Unassembled WGS sequence"/>
</dbReference>
<dbReference type="EMBL" id="QSHK01000001">
    <property type="protein sequence ID" value="RHC11072.1"/>
    <property type="molecule type" value="Genomic_DNA"/>
</dbReference>